<evidence type="ECO:0000313" key="2">
    <source>
        <dbReference type="EMBL" id="RNB74924.1"/>
    </source>
</evidence>
<feature type="region of interest" description="Disordered" evidence="1">
    <location>
        <begin position="1"/>
        <end position="30"/>
    </location>
</feature>
<organism evidence="2 3">
    <name type="scientific">Brevibacillus invocatus</name>
    <dbReference type="NCBI Taxonomy" id="173959"/>
    <lineage>
        <taxon>Bacteria</taxon>
        <taxon>Bacillati</taxon>
        <taxon>Bacillota</taxon>
        <taxon>Bacilli</taxon>
        <taxon>Bacillales</taxon>
        <taxon>Paenibacillaceae</taxon>
        <taxon>Brevibacillus</taxon>
    </lineage>
</organism>
<reference evidence="2 3" key="1">
    <citation type="submission" date="2018-10" db="EMBL/GenBank/DDBJ databases">
        <title>Phylogenomics of Brevibacillus.</title>
        <authorList>
            <person name="Dunlap C."/>
        </authorList>
    </citation>
    <scope>NUCLEOTIDE SEQUENCE [LARGE SCALE GENOMIC DNA]</scope>
    <source>
        <strain evidence="2 3">JCM 12215</strain>
    </source>
</reference>
<comment type="caution">
    <text evidence="2">The sequence shown here is derived from an EMBL/GenBank/DDBJ whole genome shotgun (WGS) entry which is preliminary data.</text>
</comment>
<evidence type="ECO:0000256" key="1">
    <source>
        <dbReference type="SAM" id="MobiDB-lite"/>
    </source>
</evidence>
<dbReference type="EMBL" id="RHHR01000013">
    <property type="protein sequence ID" value="RNB74924.1"/>
    <property type="molecule type" value="Genomic_DNA"/>
</dbReference>
<proteinExistence type="predicted"/>
<feature type="region of interest" description="Disordered" evidence="1">
    <location>
        <begin position="43"/>
        <end position="67"/>
    </location>
</feature>
<evidence type="ECO:0000313" key="3">
    <source>
        <dbReference type="Proteomes" id="UP000282028"/>
    </source>
</evidence>
<dbReference type="RefSeq" id="WP_122908741.1">
    <property type="nucleotide sequence ID" value="NZ_CBCSBE010000005.1"/>
</dbReference>
<name>A0A3M8CGN5_9BACL</name>
<protein>
    <submittedName>
        <fullName evidence="2">Uncharacterized protein</fullName>
    </submittedName>
</protein>
<accession>A0A3M8CGN5</accession>
<keyword evidence="3" id="KW-1185">Reference proteome</keyword>
<gene>
    <name evidence="2" type="ORF">EDM52_09395</name>
</gene>
<dbReference type="OrthoDB" id="2569624at2"/>
<feature type="compositionally biased region" description="Basic and acidic residues" evidence="1">
    <location>
        <begin position="8"/>
        <end position="23"/>
    </location>
</feature>
<sequence length="89" mass="9582">MAVAIDAPRTDEAEKNADKEAPGKPEGQQRYLVTQQRVVPASMAIGSQRGNGQGSKDRPFYNIASEGIPCSKRPEKSRLVPAAPLFTSI</sequence>
<dbReference type="Proteomes" id="UP000282028">
    <property type="component" value="Unassembled WGS sequence"/>
</dbReference>
<dbReference type="AlphaFoldDB" id="A0A3M8CGN5"/>